<feature type="signal peptide" evidence="1">
    <location>
        <begin position="1"/>
        <end position="16"/>
    </location>
</feature>
<evidence type="ECO:0000313" key="2">
    <source>
        <dbReference type="EMBL" id="ROL41815.1"/>
    </source>
</evidence>
<keyword evidence="3" id="KW-1185">Reference proteome</keyword>
<dbReference type="EMBL" id="RJVU01051519">
    <property type="protein sequence ID" value="ROL41815.1"/>
    <property type="molecule type" value="Genomic_DNA"/>
</dbReference>
<organism evidence="2 3">
    <name type="scientific">Anabarilius grahami</name>
    <name type="common">Kanglang fish</name>
    <name type="synonym">Barilius grahami</name>
    <dbReference type="NCBI Taxonomy" id="495550"/>
    <lineage>
        <taxon>Eukaryota</taxon>
        <taxon>Metazoa</taxon>
        <taxon>Chordata</taxon>
        <taxon>Craniata</taxon>
        <taxon>Vertebrata</taxon>
        <taxon>Euteleostomi</taxon>
        <taxon>Actinopterygii</taxon>
        <taxon>Neopterygii</taxon>
        <taxon>Teleostei</taxon>
        <taxon>Ostariophysi</taxon>
        <taxon>Cypriniformes</taxon>
        <taxon>Xenocyprididae</taxon>
        <taxon>Xenocypridinae</taxon>
        <taxon>Xenocypridinae incertae sedis</taxon>
        <taxon>Anabarilius</taxon>
    </lineage>
</organism>
<gene>
    <name evidence="2" type="ORF">DPX16_9406</name>
</gene>
<evidence type="ECO:0000256" key="1">
    <source>
        <dbReference type="SAM" id="SignalP"/>
    </source>
</evidence>
<feature type="chain" id="PRO_5018175774" evidence="1">
    <location>
        <begin position="17"/>
        <end position="103"/>
    </location>
</feature>
<dbReference type="AlphaFoldDB" id="A0A3N0Y6I9"/>
<dbReference type="Proteomes" id="UP000281406">
    <property type="component" value="Unassembled WGS sequence"/>
</dbReference>
<accession>A0A3N0Y6I9</accession>
<reference evidence="2 3" key="1">
    <citation type="submission" date="2018-10" db="EMBL/GenBank/DDBJ databases">
        <title>Genome assembly for a Yunnan-Guizhou Plateau 3E fish, Anabarilius grahami (Regan), and its evolutionary and genetic applications.</title>
        <authorList>
            <person name="Jiang W."/>
        </authorList>
    </citation>
    <scope>NUCLEOTIDE SEQUENCE [LARGE SCALE GENOMIC DNA]</scope>
    <source>
        <strain evidence="2">AG-KIZ</strain>
        <tissue evidence="2">Muscle</tissue>
    </source>
</reference>
<protein>
    <submittedName>
        <fullName evidence="2">Uncharacterized protein</fullName>
    </submittedName>
</protein>
<evidence type="ECO:0000313" key="3">
    <source>
        <dbReference type="Proteomes" id="UP000281406"/>
    </source>
</evidence>
<name>A0A3N0Y6I9_ANAGA</name>
<proteinExistence type="predicted"/>
<sequence>MISSLALLTGPLGVSSFVGVLVIPEPCVLDFPWCPQKVLLPIPLPVLFQEAEVLCDQSAPSSPTNNLSLGLVQGFSANALFQDPEQIDPINKKKIHLSNFVVA</sequence>
<comment type="caution">
    <text evidence="2">The sequence shown here is derived from an EMBL/GenBank/DDBJ whole genome shotgun (WGS) entry which is preliminary data.</text>
</comment>
<keyword evidence="1" id="KW-0732">Signal</keyword>